<dbReference type="AlphaFoldDB" id="A0A9X1MLU4"/>
<reference evidence="1" key="1">
    <citation type="submission" date="2021-11" db="EMBL/GenBank/DDBJ databases">
        <title>Genome sequence.</title>
        <authorList>
            <person name="Sun Q."/>
        </authorList>
    </citation>
    <scope>NUCLEOTIDE SEQUENCE</scope>
    <source>
        <strain evidence="1">JC732</strain>
    </source>
</reference>
<dbReference type="EMBL" id="JAJKFT010000004">
    <property type="protein sequence ID" value="MCC9628605.1"/>
    <property type="molecule type" value="Genomic_DNA"/>
</dbReference>
<keyword evidence="2" id="KW-1185">Reference proteome</keyword>
<name>A0A9X1MLU4_9BACT</name>
<comment type="caution">
    <text evidence="1">The sequence shown here is derived from an EMBL/GenBank/DDBJ whole genome shotgun (WGS) entry which is preliminary data.</text>
</comment>
<proteinExistence type="predicted"/>
<protein>
    <submittedName>
        <fullName evidence="1">Uncharacterized protein</fullName>
    </submittedName>
</protein>
<dbReference type="Proteomes" id="UP001139103">
    <property type="component" value="Unassembled WGS sequence"/>
</dbReference>
<accession>A0A9X1MLU4</accession>
<sequence length="168" mass="19300">MQRRLQKFTSFDEQVATIGANKTLQALRNGLFPINHKRFVVWLNPKPPATKRLPWDGLCIDPQEIWRKPPTSVTCRFASFVAKPPARTFHRWWLFAVPDDAGTHFKLKVYYNCSDSSLEHGSLALPLIGDLAARLGNLRSNLPCPVFESEELLRTVNREIIETMLNRE</sequence>
<gene>
    <name evidence="1" type="ORF">LOC68_09365</name>
</gene>
<organism evidence="1 2">
    <name type="scientific">Blastopirellula sediminis</name>
    <dbReference type="NCBI Taxonomy" id="2894196"/>
    <lineage>
        <taxon>Bacteria</taxon>
        <taxon>Pseudomonadati</taxon>
        <taxon>Planctomycetota</taxon>
        <taxon>Planctomycetia</taxon>
        <taxon>Pirellulales</taxon>
        <taxon>Pirellulaceae</taxon>
        <taxon>Blastopirellula</taxon>
    </lineage>
</organism>
<dbReference type="RefSeq" id="WP_230218017.1">
    <property type="nucleotide sequence ID" value="NZ_JAJKFT010000004.1"/>
</dbReference>
<evidence type="ECO:0000313" key="1">
    <source>
        <dbReference type="EMBL" id="MCC9628605.1"/>
    </source>
</evidence>
<evidence type="ECO:0000313" key="2">
    <source>
        <dbReference type="Proteomes" id="UP001139103"/>
    </source>
</evidence>